<organism evidence="1 2">
    <name type="scientific">Scytonema millei VB511283</name>
    <dbReference type="NCBI Taxonomy" id="1245923"/>
    <lineage>
        <taxon>Bacteria</taxon>
        <taxon>Bacillati</taxon>
        <taxon>Cyanobacteriota</taxon>
        <taxon>Cyanophyceae</taxon>
        <taxon>Nostocales</taxon>
        <taxon>Scytonemataceae</taxon>
        <taxon>Scytonema</taxon>
    </lineage>
</organism>
<dbReference type="AlphaFoldDB" id="A0A9X5E851"/>
<name>A0A9X5E851_9CYAN</name>
<accession>A0A9X5E851</accession>
<dbReference type="EMBL" id="JTJC03000006">
    <property type="protein sequence ID" value="NHC37075.1"/>
    <property type="molecule type" value="Genomic_DNA"/>
</dbReference>
<gene>
    <name evidence="1" type="ORF">QH73_0020970</name>
</gene>
<proteinExistence type="predicted"/>
<protein>
    <submittedName>
        <fullName evidence="1">Helix-turn-helix domain-containing protein</fullName>
    </submittedName>
</protein>
<sequence length="315" mass="35460">MTVKKLTEADRTEILDLYRNTGETTSTLADRYGVSNSTISRFLKVTLPEDEYETLIAAKRAARTPGGAEREEVTAIASPVVEVPSPTLEAPILKTISEPEPVVEAPTPKPVKKRRSTAKTGAEIEPLAEQLELLSNPSLPVEEEVREEVSAEASQIAAIMVGEELLDEDEDEDDEDDDLEDLEDLEDLDEDDDFEEETTPVIRRRLPVESFVRVLPLSEAMLPRTCYIVIDRMAELITRPLRDFGDLGQIPVQEVQQKTLPIFDNHRVARRFSSKRDRVIKVPDSRMLQKTRSQLQSKGITRLLFDGRVYSLSSN</sequence>
<dbReference type="OrthoDB" id="482053at2"/>
<reference evidence="1 2" key="1">
    <citation type="journal article" date="2015" name="Genome Announc.">
        <title>Draft Genome Sequence of the Terrestrial Cyanobacterium Scytonema millei VB511283, Isolated from Eastern India.</title>
        <authorList>
            <person name="Sen D."/>
            <person name="Chandrababunaidu M.M."/>
            <person name="Singh D."/>
            <person name="Sanghi N."/>
            <person name="Ghorai A."/>
            <person name="Mishra G.P."/>
            <person name="Madduluri M."/>
            <person name="Adhikary S.P."/>
            <person name="Tripathy S."/>
        </authorList>
    </citation>
    <scope>NUCLEOTIDE SEQUENCE [LARGE SCALE GENOMIC DNA]</scope>
    <source>
        <strain evidence="1 2">VB511283</strain>
    </source>
</reference>
<dbReference type="Gene3D" id="1.10.10.60">
    <property type="entry name" value="Homeodomain-like"/>
    <property type="match status" value="1"/>
</dbReference>
<dbReference type="RefSeq" id="WP_039713933.1">
    <property type="nucleotide sequence ID" value="NZ_JTJC03000006.1"/>
</dbReference>
<evidence type="ECO:0000313" key="2">
    <source>
        <dbReference type="Proteomes" id="UP000031532"/>
    </source>
</evidence>
<dbReference type="Proteomes" id="UP000031532">
    <property type="component" value="Unassembled WGS sequence"/>
</dbReference>
<evidence type="ECO:0000313" key="1">
    <source>
        <dbReference type="EMBL" id="NHC37075.1"/>
    </source>
</evidence>
<dbReference type="Pfam" id="PF13384">
    <property type="entry name" value="HTH_23"/>
    <property type="match status" value="1"/>
</dbReference>
<comment type="caution">
    <text evidence="1">The sequence shown here is derived from an EMBL/GenBank/DDBJ whole genome shotgun (WGS) entry which is preliminary data.</text>
</comment>
<keyword evidence="2" id="KW-1185">Reference proteome</keyword>